<dbReference type="InterPro" id="IPR006016">
    <property type="entry name" value="UspA"/>
</dbReference>
<dbReference type="Proteomes" id="UP000249451">
    <property type="component" value="Unassembled WGS sequence"/>
</dbReference>
<dbReference type="SUPFAM" id="SSF52402">
    <property type="entry name" value="Adenine nucleotide alpha hydrolases-like"/>
    <property type="match status" value="2"/>
</dbReference>
<sequence>MAKKIPRPSEASLPSGVPSTPIRILVSWSPSSAGTEAIDFAAWLARTTAVKIRVVSTISQPFTVTSLSKLTGSYKKWFKKERGKCEEAVRAALDHAGVDKSQLDKNVSVLVAGPDRPQLLEEMAQDFKADVILLGANQSAPKGRFFSGSTADALLHYSPLPLGLSPRGIKLSKHGVTRINFAFTDRGVDDDPALLRAACVANHAGLPLRILAFSAKGLIDVPLEYSDTFPADAPNWREHSLSLLDRAHDIVSEHFPELDVTTAIGSGNGWAGAVDSLKWKKGDLLCLGSSPMGPIARVFIGSTATELLPHVRVPVLVSPTSTPDTAAAD</sequence>
<evidence type="ECO:0000313" key="3">
    <source>
        <dbReference type="EMBL" id="PZP01686.1"/>
    </source>
</evidence>
<name>A0A2W5D316_9CORY</name>
<reference evidence="3 4" key="1">
    <citation type="submission" date="2017-11" db="EMBL/GenBank/DDBJ databases">
        <title>Infants hospitalized years apart are colonized by the same room-sourced microbial strains.</title>
        <authorList>
            <person name="Brooks B."/>
            <person name="Olm M.R."/>
            <person name="Firek B.A."/>
            <person name="Baker R."/>
            <person name="Thomas B.C."/>
            <person name="Morowitz M.J."/>
            <person name="Banfield J.F."/>
        </authorList>
    </citation>
    <scope>NUCLEOTIDE SEQUENCE [LARGE SCALE GENOMIC DNA]</scope>
    <source>
        <strain evidence="3">S2_012_000_R3_87</strain>
    </source>
</reference>
<dbReference type="PANTHER" id="PTHR46268:SF6">
    <property type="entry name" value="UNIVERSAL STRESS PROTEIN UP12"/>
    <property type="match status" value="1"/>
</dbReference>
<evidence type="ECO:0000313" key="4">
    <source>
        <dbReference type="Proteomes" id="UP000249451"/>
    </source>
</evidence>
<dbReference type="Pfam" id="PF00582">
    <property type="entry name" value="Usp"/>
    <property type="match status" value="2"/>
</dbReference>
<organism evidence="3 4">
    <name type="scientific">Corynebacterium urealyticum</name>
    <dbReference type="NCBI Taxonomy" id="43771"/>
    <lineage>
        <taxon>Bacteria</taxon>
        <taxon>Bacillati</taxon>
        <taxon>Actinomycetota</taxon>
        <taxon>Actinomycetes</taxon>
        <taxon>Mycobacteriales</taxon>
        <taxon>Corynebacteriaceae</taxon>
        <taxon>Corynebacterium</taxon>
    </lineage>
</organism>
<evidence type="ECO:0000259" key="2">
    <source>
        <dbReference type="Pfam" id="PF00582"/>
    </source>
</evidence>
<dbReference type="PANTHER" id="PTHR46268">
    <property type="entry name" value="STRESS RESPONSE PROTEIN NHAX"/>
    <property type="match status" value="1"/>
</dbReference>
<dbReference type="Gene3D" id="3.40.50.12370">
    <property type="match status" value="1"/>
</dbReference>
<comment type="caution">
    <text evidence="3">The sequence shown here is derived from an EMBL/GenBank/DDBJ whole genome shotgun (WGS) entry which is preliminary data.</text>
</comment>
<comment type="similarity">
    <text evidence="1">Belongs to the universal stress protein A family.</text>
</comment>
<feature type="domain" description="UspA" evidence="2">
    <location>
        <begin position="23"/>
        <end position="161"/>
    </location>
</feature>
<dbReference type="CDD" id="cd00293">
    <property type="entry name" value="USP-like"/>
    <property type="match status" value="1"/>
</dbReference>
<gene>
    <name evidence="3" type="ORF">DI609_03605</name>
</gene>
<feature type="domain" description="UspA" evidence="2">
    <location>
        <begin position="185"/>
        <end position="318"/>
    </location>
</feature>
<accession>A0A2W5D316</accession>
<protein>
    <submittedName>
        <fullName evidence="3">Universal stress protein</fullName>
    </submittedName>
</protein>
<dbReference type="EMBL" id="QFNY01000059">
    <property type="protein sequence ID" value="PZP01686.1"/>
    <property type="molecule type" value="Genomic_DNA"/>
</dbReference>
<dbReference type="AlphaFoldDB" id="A0A2W5D316"/>
<proteinExistence type="inferred from homology"/>
<evidence type="ECO:0000256" key="1">
    <source>
        <dbReference type="ARBA" id="ARBA00008791"/>
    </source>
</evidence>